<dbReference type="EMBL" id="CP007536">
    <property type="protein sequence ID" value="AIC16037.1"/>
    <property type="molecule type" value="Genomic_DNA"/>
</dbReference>
<evidence type="ECO:0000256" key="2">
    <source>
        <dbReference type="ARBA" id="ARBA00011233"/>
    </source>
</evidence>
<dbReference type="Proteomes" id="UP000027093">
    <property type="component" value="Chromosome"/>
</dbReference>
<feature type="binding site" description="type 1 copper site" evidence="10">
    <location>
        <position position="157"/>
    </location>
    <ligand>
        <name>Cu cation</name>
        <dbReference type="ChEBI" id="CHEBI:23378"/>
        <label>1</label>
    </ligand>
</feature>
<sequence length="458" mass="49764">MPSENNNNDGRGGKKLLALAVVAAVASSVVAGSLFFLAPEGRAAGGGAAAAAADSNNNNANAKKEVTLVAEEAEIEIAPGERVKAWTFNGTMPGPTLRFTEGDNVTIHFINKTPLAHTLHLHGNHDDESDGVHPQLLPGEAYNYTFVADPAGALMYHCHAYPTSLHIRMGMYGALIVDPKDDSNSKPEPAREFVIVMGEFDPEDQESFVPRYYLVNGYADQYMGEDNNMLHVRQGELIRMYVINMGTTIPYSFHLHSTIFKAYPSGLWSNDPIDAQTVEIGPGNAAIVEATWKWPGTYLFHSHGLQEERGNMGEIMVEPSQGPYRAESMIGWQHELIEKLQKPEVTEYTGGANNATAPASSSSSPHHGAGPQVAIVAGSWDNKQKENYAPREISVNAGSEVTWVNQDTIVHTVTDRQGAFDSSLIGAGGSWTHKFDSAGRHDYYCALHPWMEGSLTVE</sequence>
<feature type="binding site" description="type 1 copper site" evidence="10">
    <location>
        <position position="166"/>
    </location>
    <ligand>
        <name>Cu cation</name>
        <dbReference type="ChEBI" id="CHEBI:23378"/>
        <label>1</label>
    </ligand>
</feature>
<dbReference type="InterPro" id="IPR000923">
    <property type="entry name" value="BlueCu_1"/>
</dbReference>
<evidence type="ECO:0000259" key="12">
    <source>
        <dbReference type="Pfam" id="PF00127"/>
    </source>
</evidence>
<feature type="binding site" description="type 1 copper site" evidence="10">
    <location>
        <position position="122"/>
    </location>
    <ligand>
        <name>Cu cation</name>
        <dbReference type="ChEBI" id="CHEBI:23378"/>
        <label>1</label>
    </ligand>
</feature>
<evidence type="ECO:0000256" key="10">
    <source>
        <dbReference type="PIRSR" id="PIRSR601287-1"/>
    </source>
</evidence>
<dbReference type="HOGENOM" id="CLU_032707_0_0_2"/>
<dbReference type="InterPro" id="IPR011707">
    <property type="entry name" value="Cu-oxidase-like_N"/>
</dbReference>
<protein>
    <recommendedName>
        <fullName evidence="4">Copper-containing nitrite reductase</fullName>
        <ecNumber evidence="3">1.7.2.1</ecNumber>
    </recommendedName>
</protein>
<proteinExistence type="predicted"/>
<evidence type="ECO:0000256" key="11">
    <source>
        <dbReference type="SAM" id="MobiDB-lite"/>
    </source>
</evidence>
<comment type="catalytic activity">
    <reaction evidence="9">
        <text>nitric oxide + Fe(III)-[cytochrome c] + H2O = Fe(II)-[cytochrome c] + nitrite + 2 H(+)</text>
        <dbReference type="Rhea" id="RHEA:15233"/>
        <dbReference type="Rhea" id="RHEA-COMP:10350"/>
        <dbReference type="Rhea" id="RHEA-COMP:14399"/>
        <dbReference type="ChEBI" id="CHEBI:15377"/>
        <dbReference type="ChEBI" id="CHEBI:15378"/>
        <dbReference type="ChEBI" id="CHEBI:16301"/>
        <dbReference type="ChEBI" id="CHEBI:16480"/>
        <dbReference type="ChEBI" id="CHEBI:29033"/>
        <dbReference type="ChEBI" id="CHEBI:29034"/>
        <dbReference type="EC" id="1.7.2.1"/>
    </reaction>
</comment>
<evidence type="ECO:0000259" key="13">
    <source>
        <dbReference type="Pfam" id="PF07731"/>
    </source>
</evidence>
<name>A0A060HSA2_9ARCH</name>
<organism evidence="15 16">
    <name type="scientific">Nitrososphaera viennensis EN76</name>
    <dbReference type="NCBI Taxonomy" id="926571"/>
    <lineage>
        <taxon>Archaea</taxon>
        <taxon>Nitrososphaerota</taxon>
        <taxon>Nitrososphaeria</taxon>
        <taxon>Nitrososphaerales</taxon>
        <taxon>Nitrososphaeraceae</taxon>
        <taxon>Nitrososphaera</taxon>
    </lineage>
</organism>
<dbReference type="Pfam" id="PF07732">
    <property type="entry name" value="Cu-oxidase_3"/>
    <property type="match status" value="1"/>
</dbReference>
<keyword evidence="7 15" id="KW-0560">Oxidoreductase</keyword>
<feature type="binding site" description="type 1 copper site" evidence="10">
    <location>
        <position position="171"/>
    </location>
    <ligand>
        <name>Cu cation</name>
        <dbReference type="ChEBI" id="CHEBI:23378"/>
        <label>1</label>
    </ligand>
</feature>
<dbReference type="CDD" id="cd13921">
    <property type="entry name" value="Amicyanin"/>
    <property type="match status" value="1"/>
</dbReference>
<evidence type="ECO:0000256" key="7">
    <source>
        <dbReference type="ARBA" id="ARBA00023002"/>
    </source>
</evidence>
<feature type="domain" description="Plastocyanin-like" evidence="14">
    <location>
        <begin position="72"/>
        <end position="181"/>
    </location>
</feature>
<dbReference type="PANTHER" id="PTHR36507">
    <property type="entry name" value="BLL1555 PROTEIN"/>
    <property type="match status" value="1"/>
</dbReference>
<dbReference type="PANTHER" id="PTHR36507:SF1">
    <property type="entry name" value="BLL1555 PROTEIN"/>
    <property type="match status" value="1"/>
</dbReference>
<dbReference type="AlphaFoldDB" id="A0A060HSA2"/>
<dbReference type="InterPro" id="IPR035668">
    <property type="entry name" value="Amicyanin"/>
</dbReference>
<dbReference type="GO" id="GO:0005507">
    <property type="term" value="F:copper ion binding"/>
    <property type="evidence" value="ECO:0007669"/>
    <property type="project" value="InterPro"/>
</dbReference>
<evidence type="ECO:0000256" key="9">
    <source>
        <dbReference type="ARBA" id="ARBA00049340"/>
    </source>
</evidence>
<evidence type="ECO:0000256" key="3">
    <source>
        <dbReference type="ARBA" id="ARBA00011882"/>
    </source>
</evidence>
<evidence type="ECO:0000256" key="8">
    <source>
        <dbReference type="ARBA" id="ARBA00023008"/>
    </source>
</evidence>
<dbReference type="GO" id="GO:0009055">
    <property type="term" value="F:electron transfer activity"/>
    <property type="evidence" value="ECO:0007669"/>
    <property type="project" value="InterPro"/>
</dbReference>
<evidence type="ECO:0000256" key="4">
    <source>
        <dbReference type="ARBA" id="ARBA00017290"/>
    </source>
</evidence>
<evidence type="ECO:0000313" key="15">
    <source>
        <dbReference type="EMBL" id="AIC16037.1"/>
    </source>
</evidence>
<dbReference type="OrthoDB" id="12293at2157"/>
<evidence type="ECO:0000256" key="1">
    <source>
        <dbReference type="ARBA" id="ARBA00001960"/>
    </source>
</evidence>
<feature type="region of interest" description="Disordered" evidence="11">
    <location>
        <begin position="348"/>
        <end position="371"/>
    </location>
</feature>
<dbReference type="InterPro" id="IPR052721">
    <property type="entry name" value="ET_Amicyanin"/>
</dbReference>
<comment type="cofactor">
    <cofactor evidence="1 10">
        <name>Cu(+)</name>
        <dbReference type="ChEBI" id="CHEBI:49552"/>
    </cofactor>
</comment>
<dbReference type="InterPro" id="IPR011706">
    <property type="entry name" value="Cu-oxidase_C"/>
</dbReference>
<feature type="binding site" description="type 1 copper site" evidence="10">
    <location>
        <position position="158"/>
    </location>
    <ligand>
        <name>Cu cation</name>
        <dbReference type="ChEBI" id="CHEBI:23378"/>
        <label>1</label>
    </ligand>
</feature>
<keyword evidence="6" id="KW-0677">Repeat</keyword>
<feature type="binding site" description="type 1 copper site" evidence="10">
    <location>
        <position position="303"/>
    </location>
    <ligand>
        <name>Cu cation</name>
        <dbReference type="ChEBI" id="CHEBI:23378"/>
        <label>1</label>
    </ligand>
</feature>
<feature type="domain" description="Blue (type 1) copper" evidence="12">
    <location>
        <begin position="386"/>
        <end position="458"/>
    </location>
</feature>
<dbReference type="Pfam" id="PF00127">
    <property type="entry name" value="Copper-bind"/>
    <property type="match status" value="1"/>
</dbReference>
<dbReference type="KEGG" id="nvn:NVIE_017730"/>
<dbReference type="CDD" id="cd11024">
    <property type="entry name" value="CuRO_1_2DMCO_NIR_like"/>
    <property type="match status" value="1"/>
</dbReference>
<comment type="cofactor">
    <cofactor evidence="10">
        <name>Cu(2+)</name>
        <dbReference type="ChEBI" id="CHEBI:29036"/>
    </cofactor>
</comment>
<dbReference type="STRING" id="926571.NVIE_017730"/>
<keyword evidence="8 10" id="KW-0186">Copper</keyword>
<dbReference type="Pfam" id="PF07731">
    <property type="entry name" value="Cu-oxidase_2"/>
    <property type="match status" value="1"/>
</dbReference>
<evidence type="ECO:0000256" key="5">
    <source>
        <dbReference type="ARBA" id="ARBA00022723"/>
    </source>
</evidence>
<dbReference type="GO" id="GO:0050421">
    <property type="term" value="F:nitrite reductase (NO-forming) activity"/>
    <property type="evidence" value="ECO:0007669"/>
    <property type="project" value="UniProtKB-EC"/>
</dbReference>
<evidence type="ECO:0000259" key="14">
    <source>
        <dbReference type="Pfam" id="PF07732"/>
    </source>
</evidence>
<reference evidence="15 16" key="1">
    <citation type="journal article" date="2014" name="Int. J. Syst. Evol. Microbiol.">
        <title>Nitrososphaera viennensis gen. nov., sp. nov., an aerobic and mesophilic, ammonia-oxidizing archaeon from soil and a member of the archaeal phylum Thaumarchaeota.</title>
        <authorList>
            <person name="Stieglmeier M."/>
            <person name="Klingl A."/>
            <person name="Alves R.J."/>
            <person name="Rittmann S.K."/>
            <person name="Melcher M."/>
            <person name="Leisch N."/>
            <person name="Schleper C."/>
        </authorList>
    </citation>
    <scope>NUCLEOTIDE SEQUENCE [LARGE SCALE GENOMIC DNA]</scope>
    <source>
        <strain evidence="15">EN76</strain>
    </source>
</reference>
<dbReference type="SUPFAM" id="SSF49503">
    <property type="entry name" value="Cupredoxins"/>
    <property type="match status" value="3"/>
</dbReference>
<dbReference type="RefSeq" id="WP_075054901.1">
    <property type="nucleotide sequence ID" value="NZ_CP007536.1"/>
</dbReference>
<gene>
    <name evidence="15" type="primary">aniA</name>
    <name evidence="15" type="ORF">NVIE_017730</name>
</gene>
<comment type="subunit">
    <text evidence="2">Homotrimer.</text>
</comment>
<keyword evidence="5 10" id="KW-0479">Metal-binding</keyword>
<feature type="binding site" description="type 1 copper site" evidence="10">
    <location>
        <position position="117"/>
    </location>
    <ligand>
        <name>Cu cation</name>
        <dbReference type="ChEBI" id="CHEBI:23378"/>
        <label>1</label>
    </ligand>
</feature>
<dbReference type="PRINTS" id="PR00695">
    <property type="entry name" value="CUNO2RDTASE"/>
</dbReference>
<dbReference type="Gene3D" id="2.60.40.420">
    <property type="entry name" value="Cupredoxins - blue copper proteins"/>
    <property type="match status" value="3"/>
</dbReference>
<evidence type="ECO:0000256" key="6">
    <source>
        <dbReference type="ARBA" id="ARBA00022737"/>
    </source>
</evidence>
<accession>A0A060HSA2</accession>
<evidence type="ECO:0000313" key="16">
    <source>
        <dbReference type="Proteomes" id="UP000027093"/>
    </source>
</evidence>
<dbReference type="InterPro" id="IPR001287">
    <property type="entry name" value="NO2-reductase_Cu"/>
</dbReference>
<dbReference type="EC" id="1.7.2.1" evidence="3"/>
<feature type="compositionally biased region" description="Low complexity" evidence="11">
    <location>
        <begin position="349"/>
        <end position="370"/>
    </location>
</feature>
<dbReference type="InterPro" id="IPR008972">
    <property type="entry name" value="Cupredoxin"/>
</dbReference>
<dbReference type="GeneID" id="74947042"/>
<feature type="domain" description="Plastocyanin-like" evidence="13">
    <location>
        <begin position="220"/>
        <end position="319"/>
    </location>
</feature>
<keyword evidence="16" id="KW-1185">Reference proteome</keyword>